<dbReference type="eggNOG" id="ENOG502SUGA">
    <property type="taxonomic scope" value="Eukaryota"/>
</dbReference>
<dbReference type="AlphaFoldDB" id="M7SDU4"/>
<evidence type="ECO:0000313" key="2">
    <source>
        <dbReference type="EMBL" id="EMR62342.1"/>
    </source>
</evidence>
<proteinExistence type="predicted"/>
<sequence>MPSPGSATANLCVDDVLAFDDAELFQYMKQNHHPDGGFDLEFDGWETIPKDQRDRLAEKLRWFSTLVTEVDWDAEGKRTETIAYNSLVNDGGRPAYPISLLERVSEEPEEYREILRPWQNHPYTSPPEWDGVFLIQSQRWQMFRRWQQDSRVPYDDDMEFAAYVQEQKRQDTEGTEYRPTVSQYLEKLRASFERTQRYYGLDSGDEEFAAYAEEKRQHKFEAGRQWPGMTENEYIQMMRNVFKKKQAKEGIDDGDEGFAVFLEEKKRRDISVGCRWPGMTEDEYLQMLRNEFNREQNHHYWQEFYWLREDHGRGGFSGYVEEAKHRLARHGFTQAFEFDQDLMRQDKLMTWIEYLNYEYSWLDKHTRFLTRLQPKYDEAWQKLVDSGVLQRGETATGFCTMESAIRSQTEEDAAKDAVEHAKTTAVAVLEKAMNDPKSNLTKPEQVPLIEAEVEEAKAAEKSSRARRRTKRKLEDDQDENVDSSTQPQPKASKHGQVAEAYNTLSSKRYDLQLFRL</sequence>
<dbReference type="Proteomes" id="UP000012174">
    <property type="component" value="Unassembled WGS sequence"/>
</dbReference>
<name>M7SDU4_EUTLA</name>
<accession>M7SDU4</accession>
<dbReference type="OMA" id="RATFDYD"/>
<feature type="region of interest" description="Disordered" evidence="1">
    <location>
        <begin position="457"/>
        <end position="497"/>
    </location>
</feature>
<dbReference type="HOGENOM" id="CLU_022835_1_0_1"/>
<dbReference type="EMBL" id="KB707444">
    <property type="protein sequence ID" value="EMR62342.1"/>
    <property type="molecule type" value="Genomic_DNA"/>
</dbReference>
<gene>
    <name evidence="2" type="ORF">UCREL1_10721</name>
</gene>
<dbReference type="OrthoDB" id="5419928at2759"/>
<organism evidence="2 3">
    <name type="scientific">Eutypa lata (strain UCR-EL1)</name>
    <name type="common">Grapevine dieback disease fungus</name>
    <name type="synonym">Eutypa armeniacae</name>
    <dbReference type="NCBI Taxonomy" id="1287681"/>
    <lineage>
        <taxon>Eukaryota</taxon>
        <taxon>Fungi</taxon>
        <taxon>Dikarya</taxon>
        <taxon>Ascomycota</taxon>
        <taxon>Pezizomycotina</taxon>
        <taxon>Sordariomycetes</taxon>
        <taxon>Xylariomycetidae</taxon>
        <taxon>Xylariales</taxon>
        <taxon>Diatrypaceae</taxon>
        <taxon>Eutypa</taxon>
    </lineage>
</organism>
<dbReference type="KEGG" id="ela:UCREL1_10721"/>
<evidence type="ECO:0000256" key="1">
    <source>
        <dbReference type="SAM" id="MobiDB-lite"/>
    </source>
</evidence>
<reference evidence="3" key="1">
    <citation type="journal article" date="2013" name="Genome Announc.">
        <title>Draft genome sequence of the grapevine dieback fungus Eutypa lata UCR-EL1.</title>
        <authorList>
            <person name="Blanco-Ulate B."/>
            <person name="Rolshausen P.E."/>
            <person name="Cantu D."/>
        </authorList>
    </citation>
    <scope>NUCLEOTIDE SEQUENCE [LARGE SCALE GENOMIC DNA]</scope>
    <source>
        <strain evidence="3">UCR-EL1</strain>
    </source>
</reference>
<protein>
    <submittedName>
        <fullName evidence="2">Uncharacterized protein</fullName>
    </submittedName>
</protein>
<keyword evidence="3" id="KW-1185">Reference proteome</keyword>
<evidence type="ECO:0000313" key="3">
    <source>
        <dbReference type="Proteomes" id="UP000012174"/>
    </source>
</evidence>